<accession>A0ABT9PIQ1</accession>
<evidence type="ECO:0000313" key="5">
    <source>
        <dbReference type="EMBL" id="MDP9832588.1"/>
    </source>
</evidence>
<keyword evidence="1 3" id="KW-0813">Transport</keyword>
<reference evidence="5 6" key="1">
    <citation type="submission" date="2023-07" db="EMBL/GenBank/DDBJ databases">
        <title>Sequencing the genomes of 1000 actinobacteria strains.</title>
        <authorList>
            <person name="Klenk H.-P."/>
        </authorList>
    </citation>
    <scope>NUCLEOTIDE SEQUENCE [LARGE SCALE GENOMIC DNA]</scope>
    <source>
        <strain evidence="5 6">DSM 19515</strain>
    </source>
</reference>
<dbReference type="Gene3D" id="3.40.50.1980">
    <property type="entry name" value="Nitrogenase molybdenum iron protein domain"/>
    <property type="match status" value="2"/>
</dbReference>
<dbReference type="Pfam" id="PF01297">
    <property type="entry name" value="ZnuA"/>
    <property type="match status" value="2"/>
</dbReference>
<dbReference type="PANTHER" id="PTHR42953">
    <property type="entry name" value="HIGH-AFFINITY ZINC UPTAKE SYSTEM PROTEIN ZNUA-RELATED"/>
    <property type="match status" value="1"/>
</dbReference>
<proteinExistence type="inferred from homology"/>
<dbReference type="InterPro" id="IPR022434">
    <property type="entry name" value="ABC_LPXTG_lipo_actinobac"/>
</dbReference>
<dbReference type="InterPro" id="IPR022435">
    <property type="entry name" value="Surface-anchored_actinobac"/>
</dbReference>
<evidence type="ECO:0000313" key="6">
    <source>
        <dbReference type="Proteomes" id="UP001230145"/>
    </source>
</evidence>
<dbReference type="RefSeq" id="WP_296930820.1">
    <property type="nucleotide sequence ID" value="NZ_JAUSQL010000001.1"/>
</dbReference>
<sequence length="509" mass="53348">MHWLFAGATRNRGGLARSLALLVSLALAGCATPVEETAGVVATTPVVADLVRNVAGDAIDVVSLVPPSSDPHTYEPPLSMLRHVTRAKAAFSNGLLLENASIRSMVEANLPDGAPNVALGEESVAFGGYHIPLVEDQALDTVWLGLRVAGRYSDPGTVTFRATAFEGPGNISAFTTGVFGQPSIWLDSSNGLDGDELALPAGSHTHMSWGFTAPGRYRLTIEAVPDADMEAPAGPTEATIEFAVGVDPGPSALTSGHVDLYASGDLTLHGEDKGRSFERQPADVVVAVPHATRTQVPADPQWRFLGKAGQDAWVLAQAVIGKHVHGEIDPHMWLDVSNAIAYVEVIRDRLSAVDPAHADVFAANASAYIAKLERLDSWASQVLATIPGANRRLVTAHDAYGYLANAYGLTITGFASANPSLEPSAGALALLTATLRDLHVPAVFTEASTRSGAGELTSIADGLGISVCSLSSDSLTPEAPTYIDLVVDNTTTMKSCLDPTSYPAWKFEG</sequence>
<dbReference type="NCBIfam" id="NF038134">
    <property type="entry name" value="choice_anch_M"/>
    <property type="match status" value="1"/>
</dbReference>
<dbReference type="PRINTS" id="PR00690">
    <property type="entry name" value="ADHESNFAMILY"/>
</dbReference>
<gene>
    <name evidence="5" type="ORF">J2S45_001267</name>
</gene>
<dbReference type="EMBL" id="JAUSQL010000001">
    <property type="protein sequence ID" value="MDP9832588.1"/>
    <property type="molecule type" value="Genomic_DNA"/>
</dbReference>
<dbReference type="NCBIfam" id="TIGR03772">
    <property type="entry name" value="anch_rpt_subst"/>
    <property type="match status" value="1"/>
</dbReference>
<dbReference type="SUPFAM" id="SSF53807">
    <property type="entry name" value="Helical backbone' metal receptor"/>
    <property type="match status" value="1"/>
</dbReference>
<dbReference type="NCBIfam" id="TIGR03769">
    <property type="entry name" value="P_ac_wall_RPT"/>
    <property type="match status" value="1"/>
</dbReference>
<dbReference type="InterPro" id="IPR006128">
    <property type="entry name" value="Lipoprotein_PsaA-like"/>
</dbReference>
<evidence type="ECO:0000256" key="1">
    <source>
        <dbReference type="ARBA" id="ARBA00022448"/>
    </source>
</evidence>
<feature type="signal peptide" evidence="4">
    <location>
        <begin position="1"/>
        <end position="28"/>
    </location>
</feature>
<protein>
    <submittedName>
        <fullName evidence="5">Anchored repeat ABC transporter substrate-binding protein</fullName>
    </submittedName>
</protein>
<dbReference type="InterPro" id="IPR006127">
    <property type="entry name" value="ZnuA-like"/>
</dbReference>
<keyword evidence="6" id="KW-1185">Reference proteome</keyword>
<evidence type="ECO:0000256" key="2">
    <source>
        <dbReference type="ARBA" id="ARBA00022729"/>
    </source>
</evidence>
<comment type="caution">
    <text evidence="5">The sequence shown here is derived from an EMBL/GenBank/DDBJ whole genome shotgun (WGS) entry which is preliminary data.</text>
</comment>
<dbReference type="InterPro" id="IPR006129">
    <property type="entry name" value="AdhesinB"/>
</dbReference>
<dbReference type="InterPro" id="IPR050492">
    <property type="entry name" value="Bact_metal-bind_prot9"/>
</dbReference>
<dbReference type="Proteomes" id="UP001230145">
    <property type="component" value="Unassembled WGS sequence"/>
</dbReference>
<comment type="similarity">
    <text evidence="3">Belongs to the bacterial solute-binding protein 9 family.</text>
</comment>
<evidence type="ECO:0000256" key="4">
    <source>
        <dbReference type="SAM" id="SignalP"/>
    </source>
</evidence>
<feature type="chain" id="PRO_5046784513" evidence="4">
    <location>
        <begin position="29"/>
        <end position="509"/>
    </location>
</feature>
<organism evidence="5 6">
    <name type="scientific">Trueperella abortisuis</name>
    <dbReference type="NCBI Taxonomy" id="445930"/>
    <lineage>
        <taxon>Bacteria</taxon>
        <taxon>Bacillati</taxon>
        <taxon>Actinomycetota</taxon>
        <taxon>Actinomycetes</taxon>
        <taxon>Actinomycetales</taxon>
        <taxon>Actinomycetaceae</taxon>
        <taxon>Trueperella</taxon>
    </lineage>
</organism>
<name>A0ABT9PIQ1_9ACTO</name>
<dbReference type="PRINTS" id="PR00691">
    <property type="entry name" value="ADHESINB"/>
</dbReference>
<evidence type="ECO:0000256" key="3">
    <source>
        <dbReference type="RuleBase" id="RU003512"/>
    </source>
</evidence>
<keyword evidence="2 4" id="KW-0732">Signal</keyword>